<dbReference type="GO" id="GO:0005886">
    <property type="term" value="C:plasma membrane"/>
    <property type="evidence" value="ECO:0007669"/>
    <property type="project" value="UniProtKB-SubCell"/>
</dbReference>
<dbReference type="STRING" id="488538.SAR116_0568"/>
<keyword evidence="8 9" id="KW-0472">Membrane</keyword>
<keyword evidence="7 9" id="KW-1133">Transmembrane helix</keyword>
<evidence type="ECO:0000313" key="10">
    <source>
        <dbReference type="EMBL" id="ADE38811.1"/>
    </source>
</evidence>
<evidence type="ECO:0000256" key="2">
    <source>
        <dbReference type="ARBA" id="ARBA00004953"/>
    </source>
</evidence>
<comment type="caution">
    <text evidence="9">Lacks conserved residue(s) required for the propagation of feature annotation.</text>
</comment>
<sequence length="341" mass="37759">MAYYHHGKILLAEHIILMSSFSDIELRALVLIAAILIDRMVGEPALLWRHLPHPVVFFGKLISFCDRKLNQKRRKWTGRRRRLHGLMAILFLVVIAGIAGYVASFGGLIADIVIVTILIAGKSLHDHIDAVAVALRRDISSARYAVSMIVGRQTNNLDEDEIARAAIETGAENLSDGVFAPALWYLALGLPGILIYKMTNTADSMIGYKNARYLAFGYGAAKFDDLLNYVPARLTALLIALAGMLKGSLRFSTLYLFVPDARTHSSPNSGWPEAAMAYALDIWLAGSRYYGNRLIVAPRMNPDGRLVESNDIQKSLEILTTAQILFLLAIALTLIWWHLAS</sequence>
<name>D5BRB4_PUNMI</name>
<feature type="transmembrane region" description="Helical" evidence="9">
    <location>
        <begin position="318"/>
        <end position="339"/>
    </location>
</feature>
<dbReference type="HOGENOM" id="CLU_054212_0_1_5"/>
<comment type="function">
    <text evidence="9">Converts cobyric acid to cobinamide by the addition of aminopropanol on the F carboxylic group.</text>
</comment>
<evidence type="ECO:0000256" key="5">
    <source>
        <dbReference type="ARBA" id="ARBA00022573"/>
    </source>
</evidence>
<evidence type="ECO:0000256" key="3">
    <source>
        <dbReference type="ARBA" id="ARBA00006263"/>
    </source>
</evidence>
<dbReference type="AlphaFoldDB" id="D5BRB4"/>
<comment type="subcellular location">
    <subcellularLocation>
        <location evidence="1 9">Cell membrane</location>
        <topology evidence="1 9">Multi-pass membrane protein</topology>
    </subcellularLocation>
</comment>
<evidence type="ECO:0000256" key="1">
    <source>
        <dbReference type="ARBA" id="ARBA00004651"/>
    </source>
</evidence>
<evidence type="ECO:0000313" key="11">
    <source>
        <dbReference type="Proteomes" id="UP000007460"/>
    </source>
</evidence>
<feature type="transmembrane region" description="Helical" evidence="9">
    <location>
        <begin position="86"/>
        <end position="119"/>
    </location>
</feature>
<dbReference type="EMBL" id="CP001751">
    <property type="protein sequence ID" value="ADE38811.1"/>
    <property type="molecule type" value="Genomic_DNA"/>
</dbReference>
<comment type="pathway">
    <text evidence="2 9">Cofactor biosynthesis; adenosylcobalamin biosynthesis.</text>
</comment>
<comment type="similarity">
    <text evidence="3 9">Belongs to the CobD/CbiB family.</text>
</comment>
<dbReference type="GO" id="GO:0016874">
    <property type="term" value="F:ligase activity"/>
    <property type="evidence" value="ECO:0007669"/>
    <property type="project" value="UniProtKB-KW"/>
</dbReference>
<dbReference type="KEGG" id="apb:SAR116_0568"/>
<dbReference type="GO" id="GO:0048472">
    <property type="term" value="F:threonine-phosphate decarboxylase activity"/>
    <property type="evidence" value="ECO:0007669"/>
    <property type="project" value="InterPro"/>
</dbReference>
<keyword evidence="10" id="KW-0436">Ligase</keyword>
<dbReference type="UniPathway" id="UPA00148"/>
<dbReference type="GO" id="GO:0015420">
    <property type="term" value="F:ABC-type vitamin B12 transporter activity"/>
    <property type="evidence" value="ECO:0007669"/>
    <property type="project" value="UniProtKB-UniRule"/>
</dbReference>
<evidence type="ECO:0000256" key="6">
    <source>
        <dbReference type="ARBA" id="ARBA00022692"/>
    </source>
</evidence>
<feature type="transmembrane region" description="Helical" evidence="9">
    <location>
        <begin position="178"/>
        <end position="196"/>
    </location>
</feature>
<dbReference type="InterPro" id="IPR004485">
    <property type="entry name" value="Cobalamin_biosynth_CobD/CbiB"/>
</dbReference>
<dbReference type="eggNOG" id="COG1270">
    <property type="taxonomic scope" value="Bacteria"/>
</dbReference>
<accession>D5BRB4</accession>
<protein>
    <recommendedName>
        <fullName evidence="9">Cobalamin biosynthesis protein CobD</fullName>
    </recommendedName>
</protein>
<keyword evidence="4 9" id="KW-1003">Cell membrane</keyword>
<evidence type="ECO:0000256" key="8">
    <source>
        <dbReference type="ARBA" id="ARBA00023136"/>
    </source>
</evidence>
<dbReference type="PANTHER" id="PTHR34308">
    <property type="entry name" value="COBALAMIN BIOSYNTHESIS PROTEIN CBIB"/>
    <property type="match status" value="1"/>
</dbReference>
<keyword evidence="11" id="KW-1185">Reference proteome</keyword>
<proteinExistence type="inferred from homology"/>
<organism evidence="10 11">
    <name type="scientific">Puniceispirillum marinum (strain IMCC1322)</name>
    <dbReference type="NCBI Taxonomy" id="488538"/>
    <lineage>
        <taxon>Bacteria</taxon>
        <taxon>Pseudomonadati</taxon>
        <taxon>Pseudomonadota</taxon>
        <taxon>Alphaproteobacteria</taxon>
        <taxon>Candidatus Puniceispirillales</taxon>
        <taxon>Candidatus Puniceispirillaceae</taxon>
        <taxon>Candidatus Puniceispirillum</taxon>
    </lineage>
</organism>
<dbReference type="Proteomes" id="UP000007460">
    <property type="component" value="Chromosome"/>
</dbReference>
<keyword evidence="5 9" id="KW-0169">Cobalamin biosynthesis</keyword>
<dbReference type="Pfam" id="PF03186">
    <property type="entry name" value="CobD_Cbib"/>
    <property type="match status" value="1"/>
</dbReference>
<gene>
    <name evidence="9" type="primary">cobD</name>
    <name evidence="10" type="ordered locus">SAR116_0568</name>
</gene>
<dbReference type="HAMAP" id="MF_00024">
    <property type="entry name" value="CobD_CbiB"/>
    <property type="match status" value="1"/>
</dbReference>
<dbReference type="PANTHER" id="PTHR34308:SF1">
    <property type="entry name" value="COBALAMIN BIOSYNTHESIS PROTEIN CBIB"/>
    <property type="match status" value="1"/>
</dbReference>
<dbReference type="GO" id="GO:0009236">
    <property type="term" value="P:cobalamin biosynthetic process"/>
    <property type="evidence" value="ECO:0007669"/>
    <property type="project" value="UniProtKB-UniRule"/>
</dbReference>
<reference evidence="10 11" key="1">
    <citation type="journal article" date="2010" name="J. Bacteriol.">
        <title>Complete genome sequence of "Candidatus Puniceispirillum marinum" IMCC1322, a representative of the SAR116 clade in the Alphaproteobacteria.</title>
        <authorList>
            <person name="Oh H.M."/>
            <person name="Kwon K.K."/>
            <person name="Kang I."/>
            <person name="Kang S.G."/>
            <person name="Lee J.H."/>
            <person name="Kim S.J."/>
            <person name="Cho J.C."/>
        </authorList>
    </citation>
    <scope>NUCLEOTIDE SEQUENCE [LARGE SCALE GENOMIC DNA]</scope>
    <source>
        <strain evidence="10 11">IMCC1322</strain>
    </source>
</reference>
<evidence type="ECO:0000256" key="9">
    <source>
        <dbReference type="HAMAP-Rule" id="MF_00024"/>
    </source>
</evidence>
<evidence type="ECO:0000256" key="4">
    <source>
        <dbReference type="ARBA" id="ARBA00022475"/>
    </source>
</evidence>
<dbReference type="NCBIfam" id="TIGR00380">
    <property type="entry name" value="cobal_cbiB"/>
    <property type="match status" value="1"/>
</dbReference>
<evidence type="ECO:0000256" key="7">
    <source>
        <dbReference type="ARBA" id="ARBA00022989"/>
    </source>
</evidence>
<keyword evidence="6 9" id="KW-0812">Transmembrane</keyword>